<reference evidence="7 8" key="1">
    <citation type="journal article" date="2019" name="Gigascience">
        <title>Whole-genome sequence of the oriental lung fluke Paragonimus westermani.</title>
        <authorList>
            <person name="Oey H."/>
            <person name="Zakrzewski M."/>
            <person name="Narain K."/>
            <person name="Devi K.R."/>
            <person name="Agatsuma T."/>
            <person name="Nawaratna S."/>
            <person name="Gobert G.N."/>
            <person name="Jones M.K."/>
            <person name="Ragan M.A."/>
            <person name="McManus D.P."/>
            <person name="Krause L."/>
        </authorList>
    </citation>
    <scope>NUCLEOTIDE SEQUENCE [LARGE SCALE GENOMIC DNA]</scope>
    <source>
        <strain evidence="7 8">IND2009</strain>
    </source>
</reference>
<accession>A0A5J4NJQ3</accession>
<dbReference type="InterPro" id="IPR036859">
    <property type="entry name" value="CAP-Gly_dom_sf"/>
</dbReference>
<evidence type="ECO:0000313" key="7">
    <source>
        <dbReference type="EMBL" id="KAA3675762.1"/>
    </source>
</evidence>
<dbReference type="SUPFAM" id="SSF54236">
    <property type="entry name" value="Ubiquitin-like"/>
    <property type="match status" value="1"/>
</dbReference>
<evidence type="ECO:0000313" key="8">
    <source>
        <dbReference type="Proteomes" id="UP000324629"/>
    </source>
</evidence>
<gene>
    <name evidence="7" type="ORF">DEA37_0000284</name>
</gene>
<dbReference type="AlphaFoldDB" id="A0A5J4NJQ3"/>
<protein>
    <recommendedName>
        <fullName evidence="1">Tubulin-specific chaperone E</fullName>
    </recommendedName>
    <alternativeName>
        <fullName evidence="5">Tubulin-folding cofactor E</fullName>
    </alternativeName>
</protein>
<evidence type="ECO:0000256" key="2">
    <source>
        <dbReference type="ARBA" id="ARBA00022614"/>
    </source>
</evidence>
<dbReference type="SUPFAM" id="SSF52058">
    <property type="entry name" value="L domain-like"/>
    <property type="match status" value="1"/>
</dbReference>
<keyword evidence="8" id="KW-1185">Reference proteome</keyword>
<dbReference type="PANTHER" id="PTHR45712">
    <property type="entry name" value="AGAP008170-PA"/>
    <property type="match status" value="1"/>
</dbReference>
<dbReference type="PROSITE" id="PS50245">
    <property type="entry name" value="CAP_GLY_2"/>
    <property type="match status" value="1"/>
</dbReference>
<evidence type="ECO:0000256" key="5">
    <source>
        <dbReference type="ARBA" id="ARBA00030180"/>
    </source>
</evidence>
<dbReference type="SUPFAM" id="SSF74924">
    <property type="entry name" value="Cap-Gly domain"/>
    <property type="match status" value="1"/>
</dbReference>
<keyword evidence="2" id="KW-0433">Leucine-rich repeat</keyword>
<keyword evidence="4" id="KW-0143">Chaperone</keyword>
<evidence type="ECO:0000256" key="1">
    <source>
        <dbReference type="ARBA" id="ARBA00015004"/>
    </source>
</evidence>
<feature type="domain" description="CAP-Gly" evidence="6">
    <location>
        <begin position="49"/>
        <end position="93"/>
    </location>
</feature>
<keyword evidence="3" id="KW-0677">Repeat</keyword>
<evidence type="ECO:0000259" key="6">
    <source>
        <dbReference type="PROSITE" id="PS50245"/>
    </source>
</evidence>
<dbReference type="InterPro" id="IPR050333">
    <property type="entry name" value="SLRP"/>
</dbReference>
<dbReference type="PANTHER" id="PTHR45712:SF22">
    <property type="entry name" value="INSULIN-LIKE GROWTH FACTOR-BINDING PROTEIN COMPLEX ACID LABILE SUBUNIT"/>
    <property type="match status" value="1"/>
</dbReference>
<dbReference type="InterPro" id="IPR029071">
    <property type="entry name" value="Ubiquitin-like_domsf"/>
</dbReference>
<name>A0A5J4NJQ3_9TREM</name>
<evidence type="ECO:0000256" key="3">
    <source>
        <dbReference type="ARBA" id="ARBA00022737"/>
    </source>
</evidence>
<dbReference type="Proteomes" id="UP000324629">
    <property type="component" value="Unassembled WGS sequence"/>
</dbReference>
<dbReference type="SMART" id="SM01052">
    <property type="entry name" value="CAP_GLY"/>
    <property type="match status" value="1"/>
</dbReference>
<dbReference type="InterPro" id="IPR000938">
    <property type="entry name" value="CAP-Gly_domain"/>
</dbReference>
<proteinExistence type="predicted"/>
<organism evidence="7 8">
    <name type="scientific">Paragonimus westermani</name>
    <dbReference type="NCBI Taxonomy" id="34504"/>
    <lineage>
        <taxon>Eukaryota</taxon>
        <taxon>Metazoa</taxon>
        <taxon>Spiralia</taxon>
        <taxon>Lophotrochozoa</taxon>
        <taxon>Platyhelminthes</taxon>
        <taxon>Trematoda</taxon>
        <taxon>Digenea</taxon>
        <taxon>Plagiorchiida</taxon>
        <taxon>Troglotremata</taxon>
        <taxon>Troglotrematidae</taxon>
        <taxon>Paragonimus</taxon>
    </lineage>
</organism>
<dbReference type="EMBL" id="QNGE01002330">
    <property type="protein sequence ID" value="KAA3675762.1"/>
    <property type="molecule type" value="Genomic_DNA"/>
</dbReference>
<sequence length="695" mass="77757">MVTTKDVLRTTVPDILHGTQCGRITSVDHRLIGGRVVHEEHFGTIYYVGELPNSTDVWLGINWDNPNRGRHNGTYKGHQYFRAETETSGSFVRPDKVSLGTSLEEALVYRYVLCAECQLSAQKLDLLINPTLATLTDCSSEVTNNPVRETASFGATLGCDEMEYSGSHEGLTQPVRIELFTNRSQLQAASAISHQHCGPQGVPTTLKTLRSAVFTLVPIHRALRGPPNSETASLWPLPGGTLGEFLPKLTELDLSGCLLSRWIDVAEMCVQLPRLKSLNLNSNHLRLPLPVCSEIPTKSKESVLRLRCDLDSEPESSEQLFSRAFPELQQLLLVRSPFLNWIDLARIMKWVPSLKSLSVAHNKLGNLPNDLPEHFVRRFRQLTELDLTQVGITELDNLFAIIGPSNQLHTVHLNQNEIATFPELPMSDVIPPSITSNHGAQLTKTDPFTPSTWFQSLRTLGLKCAQFGDWQALRQLLRLPKLEHLLFADCPIMSRTSEQTARQEVIARLPSLSLLNRIEICADERRGAELDYLKRYGALWRSSGGAPSASIPDTGDKSYVSMDPVFANEHPVFGRLCSKYGIPDDGEFKQVTHSLKEGLTSITFVLDNPKTANCPTDVSTQQNVVRRLHGRMTVGHLRMMVRRLFKLPPAVSYDLVVQGERHRKINSEVLLDADTRELGFYCLEDGDVIFVRLHN</sequence>
<dbReference type="Gene3D" id="3.10.20.90">
    <property type="entry name" value="Phosphatidylinositol 3-kinase Catalytic Subunit, Chain A, domain 1"/>
    <property type="match status" value="1"/>
</dbReference>
<evidence type="ECO:0000256" key="4">
    <source>
        <dbReference type="ARBA" id="ARBA00023186"/>
    </source>
</evidence>
<dbReference type="Gene3D" id="3.80.10.10">
    <property type="entry name" value="Ribonuclease Inhibitor"/>
    <property type="match status" value="2"/>
</dbReference>
<dbReference type="InterPro" id="IPR032675">
    <property type="entry name" value="LRR_dom_sf"/>
</dbReference>
<comment type="caution">
    <text evidence="7">The sequence shown here is derived from an EMBL/GenBank/DDBJ whole genome shotgun (WGS) entry which is preliminary data.</text>
</comment>
<dbReference type="Gene3D" id="2.30.30.190">
    <property type="entry name" value="CAP Gly-rich-like domain"/>
    <property type="match status" value="1"/>
</dbReference>
<dbReference type="Pfam" id="PF01302">
    <property type="entry name" value="CAP_GLY"/>
    <property type="match status" value="1"/>
</dbReference>